<dbReference type="Gene3D" id="2.40.30.10">
    <property type="entry name" value="Translation factors"/>
    <property type="match status" value="1"/>
</dbReference>
<dbReference type="EMBL" id="JAVDVI010000008">
    <property type="protein sequence ID" value="MDR6968156.1"/>
    <property type="molecule type" value="Genomic_DNA"/>
</dbReference>
<accession>A0ABU1TQH8</accession>
<protein>
    <submittedName>
        <fullName evidence="1">Uncharacterized protein</fullName>
    </submittedName>
</protein>
<organism evidence="1 2">
    <name type="scientific">Flavobacterium arsenatis</name>
    <dbReference type="NCBI Taxonomy" id="1484332"/>
    <lineage>
        <taxon>Bacteria</taxon>
        <taxon>Pseudomonadati</taxon>
        <taxon>Bacteroidota</taxon>
        <taxon>Flavobacteriia</taxon>
        <taxon>Flavobacteriales</taxon>
        <taxon>Flavobacteriaceae</taxon>
        <taxon>Flavobacterium</taxon>
    </lineage>
</organism>
<name>A0ABU1TQH8_9FLAO</name>
<sequence length="100" mass="11416">MTNSKIQVLVEVEFFKEKQMARKTFPNLENRIYQPHFVVKGTKEYLGVCFVAGNIVELGEKTTAIIEMIYDNVDYSLLFKADTEFYITEGANIVGQGKVI</sequence>
<comment type="caution">
    <text evidence="1">The sequence shown here is derived from an EMBL/GenBank/DDBJ whole genome shotgun (WGS) entry which is preliminary data.</text>
</comment>
<reference evidence="1 2" key="1">
    <citation type="submission" date="2023-07" db="EMBL/GenBank/DDBJ databases">
        <title>Sorghum-associated microbial communities from plants grown in Nebraska, USA.</title>
        <authorList>
            <person name="Schachtman D."/>
        </authorList>
    </citation>
    <scope>NUCLEOTIDE SEQUENCE [LARGE SCALE GENOMIC DNA]</scope>
    <source>
        <strain evidence="1 2">3773</strain>
    </source>
</reference>
<evidence type="ECO:0000313" key="2">
    <source>
        <dbReference type="Proteomes" id="UP001255185"/>
    </source>
</evidence>
<proteinExistence type="predicted"/>
<keyword evidence="2" id="KW-1185">Reference proteome</keyword>
<dbReference type="RefSeq" id="WP_310026617.1">
    <property type="nucleotide sequence ID" value="NZ_JAVDVI010000008.1"/>
</dbReference>
<dbReference type="Proteomes" id="UP001255185">
    <property type="component" value="Unassembled WGS sequence"/>
</dbReference>
<evidence type="ECO:0000313" key="1">
    <source>
        <dbReference type="EMBL" id="MDR6968156.1"/>
    </source>
</evidence>
<gene>
    <name evidence="1" type="ORF">J2X31_002171</name>
</gene>